<dbReference type="OrthoDB" id="26352at10239"/>
<protein>
    <submittedName>
        <fullName evidence="1">Uncharacterized protein</fullName>
    </submittedName>
</protein>
<organism evidence="1 2">
    <name type="scientific">Mycobacterium phage Ovechkin</name>
    <dbReference type="NCBI Taxonomy" id="1673889"/>
    <lineage>
        <taxon>Viruses</taxon>
        <taxon>Duplodnaviria</taxon>
        <taxon>Heunggongvirae</taxon>
        <taxon>Uroviricota</taxon>
        <taxon>Caudoviricetes</taxon>
        <taxon>Gracegardnervirinae</taxon>
        <taxon>Cheoctovirus</taxon>
        <taxon>Cheoctovirus ovechkin</taxon>
    </lineage>
</organism>
<keyword evidence="2" id="KW-1185">Reference proteome</keyword>
<dbReference type="RefSeq" id="YP_009211250.1">
    <property type="nucleotide sequence ID" value="NC_028937.1"/>
</dbReference>
<proteinExistence type="predicted"/>
<evidence type="ECO:0000313" key="1">
    <source>
        <dbReference type="EMBL" id="AKQ06988.1"/>
    </source>
</evidence>
<accession>A0A0H4TFM7</accession>
<dbReference type="Proteomes" id="UP000201155">
    <property type="component" value="Segment"/>
</dbReference>
<name>A0A0H4TFM7_9CAUD</name>
<dbReference type="KEGG" id="vg:26637719"/>
<sequence>MADEVECRWCGEVIRPNQTGGWYHIETRAHRADQRCFMYATPSAEGEDK</sequence>
<dbReference type="GeneID" id="26637719"/>
<evidence type="ECO:0000313" key="2">
    <source>
        <dbReference type="Proteomes" id="UP000201155"/>
    </source>
</evidence>
<dbReference type="EMBL" id="KR824843">
    <property type="protein sequence ID" value="AKQ06988.1"/>
    <property type="molecule type" value="Genomic_DNA"/>
</dbReference>
<gene>
    <name evidence="1" type="ORF">PBI_OVECHKIN_86</name>
</gene>
<reference evidence="1 2" key="1">
    <citation type="submission" date="2015-05" db="EMBL/GenBank/DDBJ databases">
        <authorList>
            <person name="Brusko S."/>
            <person name="Campbell R.A."/>
            <person name="Rubia G.C."/>
            <person name="Walstead R.N."/>
            <person name="Shah Z.V."/>
            <person name="Tahir R."/>
            <person name="Serrano M.G."/>
            <person name="Buck G."/>
            <person name="Lee V."/>
            <person name="Wang Y."/>
            <person name="Carvalho R."/>
            <person name="Voegtly L."/>
            <person name="Shi R."/>
            <person name="Duckworth R."/>
            <person name="Johnson A."/>
            <person name="Loviza R."/>
            <person name="Walstead R."/>
            <person name="Shah Z."/>
            <person name="Kiflezghi M."/>
            <person name="Wade K."/>
            <person name="Delesalle V.A."/>
            <person name="Bradley K.W."/>
            <person name="Asai D.J."/>
            <person name="Bowman C.A."/>
            <person name="Russell D.A."/>
            <person name="Pope W.H."/>
            <person name="Jacobs-Sera D."/>
            <person name="Hendrix R.W."/>
            <person name="Hatfull G.F."/>
        </authorList>
    </citation>
    <scope>NUCLEOTIDE SEQUENCE [LARGE SCALE GENOMIC DNA]</scope>
</reference>